<organism evidence="4 5">
    <name type="scientific">Streptomyces zinciresistens K42</name>
    <dbReference type="NCBI Taxonomy" id="700597"/>
    <lineage>
        <taxon>Bacteria</taxon>
        <taxon>Bacillati</taxon>
        <taxon>Actinomycetota</taxon>
        <taxon>Actinomycetes</taxon>
        <taxon>Kitasatosporales</taxon>
        <taxon>Streptomycetaceae</taxon>
        <taxon>Streptomyces</taxon>
    </lineage>
</organism>
<name>G2G3Z4_9ACTN</name>
<dbReference type="InterPro" id="IPR000836">
    <property type="entry name" value="PRTase_dom"/>
</dbReference>
<dbReference type="CDD" id="cd06223">
    <property type="entry name" value="PRTases_typeI"/>
    <property type="match status" value="1"/>
</dbReference>
<dbReference type="AlphaFoldDB" id="G2G3Z4"/>
<dbReference type="PANTHER" id="PTHR43363">
    <property type="entry name" value="HYPOXANTHINE PHOSPHORIBOSYLTRANSFERASE"/>
    <property type="match status" value="1"/>
</dbReference>
<evidence type="ECO:0000313" key="4">
    <source>
        <dbReference type="EMBL" id="EGX61890.1"/>
    </source>
</evidence>
<feature type="domain" description="Phosphoribosyltransferase" evidence="3">
    <location>
        <begin position="42"/>
        <end position="174"/>
    </location>
</feature>
<proteinExistence type="predicted"/>
<dbReference type="GO" id="GO:0016757">
    <property type="term" value="F:glycosyltransferase activity"/>
    <property type="evidence" value="ECO:0007669"/>
    <property type="project" value="UniProtKB-KW"/>
</dbReference>
<evidence type="ECO:0000256" key="2">
    <source>
        <dbReference type="ARBA" id="ARBA00022679"/>
    </source>
</evidence>
<comment type="caution">
    <text evidence="4">The sequence shown here is derived from an EMBL/GenBank/DDBJ whole genome shotgun (WGS) entry which is preliminary data.</text>
</comment>
<dbReference type="EMBL" id="AGBF01000001">
    <property type="protein sequence ID" value="EGX61890.1"/>
    <property type="molecule type" value="Genomic_DNA"/>
</dbReference>
<accession>G2G3Z4</accession>
<sequence>MTQPLTRTESAPVQRVFEHKRIWNLDQEAFQTAAALIAAHEPRPDAVIGIARGGVPLARELATHFGVEAIEITARHNTTDDLYLEATGRVQLPTTTADALGRLASGQRLLVADDICGTGATFKAVLPFLTERLAPGQLRSAVLCRSRAADFIPDTWVWDTLDWVLFPWNEPTDQHTEDLAAPAAVRTKESL</sequence>
<dbReference type="PATRIC" id="fig|700597.3.peg.184"/>
<dbReference type="Pfam" id="PF00156">
    <property type="entry name" value="Pribosyltran"/>
    <property type="match status" value="1"/>
</dbReference>
<keyword evidence="2 4" id="KW-0808">Transferase</keyword>
<keyword evidence="1 4" id="KW-0328">Glycosyltransferase</keyword>
<keyword evidence="5" id="KW-1185">Reference proteome</keyword>
<evidence type="ECO:0000259" key="3">
    <source>
        <dbReference type="Pfam" id="PF00156"/>
    </source>
</evidence>
<evidence type="ECO:0000313" key="5">
    <source>
        <dbReference type="Proteomes" id="UP000004217"/>
    </source>
</evidence>
<dbReference type="InterPro" id="IPR029057">
    <property type="entry name" value="PRTase-like"/>
</dbReference>
<protein>
    <submittedName>
        <fullName evidence="4">Phosphoribosyltransferase</fullName>
    </submittedName>
</protein>
<dbReference type="SUPFAM" id="SSF53271">
    <property type="entry name" value="PRTase-like"/>
    <property type="match status" value="1"/>
</dbReference>
<gene>
    <name evidence="4" type="ORF">SZN_00975</name>
</gene>
<dbReference type="Gene3D" id="3.40.50.2020">
    <property type="match status" value="1"/>
</dbReference>
<dbReference type="OrthoDB" id="307631at2"/>
<dbReference type="PANTHER" id="PTHR43363:SF1">
    <property type="entry name" value="HYPOXANTHINE-GUANINE PHOSPHORIBOSYLTRANSFERASE"/>
    <property type="match status" value="1"/>
</dbReference>
<dbReference type="RefSeq" id="WP_007490670.1">
    <property type="nucleotide sequence ID" value="NZ_AGBF01000001.1"/>
</dbReference>
<evidence type="ECO:0000256" key="1">
    <source>
        <dbReference type="ARBA" id="ARBA00022676"/>
    </source>
</evidence>
<reference evidence="4 5" key="1">
    <citation type="submission" date="2011-08" db="EMBL/GenBank/DDBJ databases">
        <authorList>
            <person name="Lin Y."/>
            <person name="Hao X."/>
            <person name="Johnstone L."/>
            <person name="Miller S.J."/>
            <person name="Wei G."/>
            <person name="Rensing C."/>
        </authorList>
    </citation>
    <scope>NUCLEOTIDE SEQUENCE [LARGE SCALE GENOMIC DNA]</scope>
    <source>
        <strain evidence="4 5">K42</strain>
    </source>
</reference>
<dbReference type="Proteomes" id="UP000004217">
    <property type="component" value="Unassembled WGS sequence"/>
</dbReference>